<gene>
    <name evidence="4" type="ORF">DEACI_1000</name>
    <name evidence="5" type="ORF">DEACI_2336</name>
</gene>
<evidence type="ECO:0000313" key="6">
    <source>
        <dbReference type="Proteomes" id="UP001071230"/>
    </source>
</evidence>
<evidence type="ECO:0000313" key="4">
    <source>
        <dbReference type="EMBL" id="CAA7600347.1"/>
    </source>
</evidence>
<evidence type="ECO:0000313" key="5">
    <source>
        <dbReference type="EMBL" id="CEJ07869.1"/>
    </source>
</evidence>
<dbReference type="EMBL" id="CDGJ01000068">
    <property type="protein sequence ID" value="CEJ07869.1"/>
    <property type="molecule type" value="Genomic_DNA"/>
</dbReference>
<sequence>MKKNTYAFLIAAQTLALGLLTALPAQAAVNYGAPADTPGSIVSLRFYPGSSGTPSYRVVSYGAGLTPDLPADSGQTPVTPSSTGAYIGETGSGTAAGPSLGFNPSGGSAASVTPTSDSSGGGSTVSLSQAPYSSGGSVVSLPPAPYSSGDSVVSLPPAPYSSGGSVVSPPPAPYSSGGSVVSLPPAPYSSGGSVVSLPPAPYSSGGSVVSLPPAPPTGQQTEPAPPAGANSVPGSTAPTLAPATSLTPDEQSIVDRVNQERAAAGLKPLQVDLRLVGVAQAKASDMEKNHYFGHTSPTYGSPWAMMQKAGLTVTWAGENIAGNDTAAGAMAAWMASPGHRANILDPKFTNIGVGIAYGSPYNIYVQEFLQE</sequence>
<accession>A0A8S0XVH8</accession>
<feature type="signal peptide" evidence="2">
    <location>
        <begin position="1"/>
        <end position="27"/>
    </location>
</feature>
<feature type="region of interest" description="Disordered" evidence="1">
    <location>
        <begin position="158"/>
        <end position="179"/>
    </location>
</feature>
<dbReference type="InterPro" id="IPR035940">
    <property type="entry name" value="CAP_sf"/>
</dbReference>
<dbReference type="Proteomes" id="UP000836597">
    <property type="component" value="Chromosome"/>
</dbReference>
<dbReference type="Proteomes" id="UP001071230">
    <property type="component" value="Unassembled WGS sequence"/>
</dbReference>
<feature type="domain" description="SCP" evidence="3">
    <location>
        <begin position="254"/>
        <end position="368"/>
    </location>
</feature>
<proteinExistence type="predicted"/>
<feature type="region of interest" description="Disordered" evidence="1">
    <location>
        <begin position="201"/>
        <end position="248"/>
    </location>
</feature>
<dbReference type="SUPFAM" id="SSF55797">
    <property type="entry name" value="PR-1-like"/>
    <property type="match status" value="1"/>
</dbReference>
<dbReference type="AlphaFoldDB" id="A0A8S0XVH8"/>
<organism evidence="4">
    <name type="scientific">Acididesulfobacillus acetoxydans</name>
    <dbReference type="NCBI Taxonomy" id="1561005"/>
    <lineage>
        <taxon>Bacteria</taxon>
        <taxon>Bacillati</taxon>
        <taxon>Bacillota</taxon>
        <taxon>Clostridia</taxon>
        <taxon>Eubacteriales</taxon>
        <taxon>Peptococcaceae</taxon>
        <taxon>Acididesulfobacillus</taxon>
    </lineage>
</organism>
<feature type="region of interest" description="Disordered" evidence="1">
    <location>
        <begin position="70"/>
        <end position="138"/>
    </location>
</feature>
<keyword evidence="6" id="KW-1185">Reference proteome</keyword>
<feature type="compositionally biased region" description="Low complexity" evidence="1">
    <location>
        <begin position="235"/>
        <end position="248"/>
    </location>
</feature>
<evidence type="ECO:0000256" key="2">
    <source>
        <dbReference type="SAM" id="SignalP"/>
    </source>
</evidence>
<dbReference type="KEGG" id="aacx:DEACI_1000"/>
<evidence type="ECO:0000256" key="1">
    <source>
        <dbReference type="SAM" id="MobiDB-lite"/>
    </source>
</evidence>
<dbReference type="PANTHER" id="PTHR31157">
    <property type="entry name" value="SCP DOMAIN-CONTAINING PROTEIN"/>
    <property type="match status" value="1"/>
</dbReference>
<keyword evidence="2" id="KW-0732">Signal</keyword>
<dbReference type="PANTHER" id="PTHR31157:SF1">
    <property type="entry name" value="SCP DOMAIN-CONTAINING PROTEIN"/>
    <property type="match status" value="1"/>
</dbReference>
<reference evidence="5" key="1">
    <citation type="submission" date="2014-11" db="EMBL/GenBank/DDBJ databases">
        <authorList>
            <person name="Hornung B.V."/>
        </authorList>
    </citation>
    <scope>NUCLEOTIDE SEQUENCE</scope>
    <source>
        <strain evidence="5">INE</strain>
    </source>
</reference>
<feature type="chain" id="PRO_5035863593" evidence="2">
    <location>
        <begin position="28"/>
        <end position="371"/>
    </location>
</feature>
<name>A0A8S0XVH8_9FIRM</name>
<dbReference type="Gene3D" id="3.40.33.10">
    <property type="entry name" value="CAP"/>
    <property type="match status" value="1"/>
</dbReference>
<reference evidence="4" key="2">
    <citation type="submission" date="2020-01" db="EMBL/GenBank/DDBJ databases">
        <authorList>
            <person name="Hornung B."/>
        </authorList>
    </citation>
    <scope>NUCLEOTIDE SEQUENCE</scope>
    <source>
        <strain evidence="4">PacBioINE</strain>
    </source>
</reference>
<feature type="compositionally biased region" description="Low complexity" evidence="1">
    <location>
        <begin position="111"/>
        <end position="128"/>
    </location>
</feature>
<dbReference type="InterPro" id="IPR014044">
    <property type="entry name" value="CAP_dom"/>
</dbReference>
<dbReference type="Pfam" id="PF00188">
    <property type="entry name" value="CAP"/>
    <property type="match status" value="1"/>
</dbReference>
<feature type="compositionally biased region" description="Polar residues" evidence="1">
    <location>
        <begin position="73"/>
        <end position="84"/>
    </location>
</feature>
<dbReference type="CDD" id="cd05379">
    <property type="entry name" value="CAP_bacterial"/>
    <property type="match status" value="1"/>
</dbReference>
<evidence type="ECO:0000259" key="3">
    <source>
        <dbReference type="Pfam" id="PF00188"/>
    </source>
</evidence>
<dbReference type="EMBL" id="LR746496">
    <property type="protein sequence ID" value="CAA7600347.1"/>
    <property type="molecule type" value="Genomic_DNA"/>
</dbReference>
<dbReference type="RefSeq" id="WP_240984034.1">
    <property type="nucleotide sequence ID" value="NZ_CDGJ01000068.1"/>
</dbReference>
<protein>
    <submittedName>
        <fullName evidence="4">Cysteine-rich secretory protein family</fullName>
    </submittedName>
</protein>